<dbReference type="GeneID" id="17310155"/>
<accession>L1JYF9</accession>
<dbReference type="GO" id="GO:0006882">
    <property type="term" value="P:intracellular zinc ion homeostasis"/>
    <property type="evidence" value="ECO:0007669"/>
    <property type="project" value="TreeGrafter"/>
</dbReference>
<dbReference type="GO" id="GO:0016020">
    <property type="term" value="C:membrane"/>
    <property type="evidence" value="ECO:0007669"/>
    <property type="project" value="UniProtKB-SubCell"/>
</dbReference>
<dbReference type="OrthoDB" id="200954at2759"/>
<dbReference type="PANTHER" id="PTHR16950:SF16">
    <property type="entry name" value="ZINC TRANSPORTER ZIP13"/>
    <property type="match status" value="1"/>
</dbReference>
<dbReference type="GO" id="GO:0005385">
    <property type="term" value="F:zinc ion transmembrane transporter activity"/>
    <property type="evidence" value="ECO:0007669"/>
    <property type="project" value="TreeGrafter"/>
</dbReference>
<dbReference type="RefSeq" id="XP_005840339.1">
    <property type="nucleotide sequence ID" value="XM_005840282.1"/>
</dbReference>
<dbReference type="EnsemblProtists" id="EKX53359">
    <property type="protein sequence ID" value="EKX53359"/>
    <property type="gene ID" value="GUITHDRAFT_101063"/>
</dbReference>
<feature type="transmembrane region" description="Helical" evidence="5">
    <location>
        <begin position="219"/>
        <end position="237"/>
    </location>
</feature>
<organism evidence="6">
    <name type="scientific">Guillardia theta (strain CCMP2712)</name>
    <name type="common">Cryptophyte</name>
    <dbReference type="NCBI Taxonomy" id="905079"/>
    <lineage>
        <taxon>Eukaryota</taxon>
        <taxon>Cryptophyceae</taxon>
        <taxon>Pyrenomonadales</taxon>
        <taxon>Geminigeraceae</taxon>
        <taxon>Guillardia</taxon>
    </lineage>
</organism>
<evidence type="ECO:0000313" key="6">
    <source>
        <dbReference type="EMBL" id="EKX53359.1"/>
    </source>
</evidence>
<dbReference type="Pfam" id="PF02535">
    <property type="entry name" value="Zip"/>
    <property type="match status" value="1"/>
</dbReference>
<evidence type="ECO:0000313" key="8">
    <source>
        <dbReference type="Proteomes" id="UP000011087"/>
    </source>
</evidence>
<keyword evidence="3 5" id="KW-1133">Transmembrane helix</keyword>
<feature type="transmembrane region" description="Helical" evidence="5">
    <location>
        <begin position="30"/>
        <end position="49"/>
    </location>
</feature>
<dbReference type="EMBL" id="JH992970">
    <property type="protein sequence ID" value="EKX53359.1"/>
    <property type="molecule type" value="Genomic_DNA"/>
</dbReference>
<dbReference type="Proteomes" id="UP000011087">
    <property type="component" value="Unassembled WGS sequence"/>
</dbReference>
<reference evidence="6 8" key="1">
    <citation type="journal article" date="2012" name="Nature">
        <title>Algal genomes reveal evolutionary mosaicism and the fate of nucleomorphs.</title>
        <authorList>
            <consortium name="DOE Joint Genome Institute"/>
            <person name="Curtis B.A."/>
            <person name="Tanifuji G."/>
            <person name="Burki F."/>
            <person name="Gruber A."/>
            <person name="Irimia M."/>
            <person name="Maruyama S."/>
            <person name="Arias M.C."/>
            <person name="Ball S.G."/>
            <person name="Gile G.H."/>
            <person name="Hirakawa Y."/>
            <person name="Hopkins J.F."/>
            <person name="Kuo A."/>
            <person name="Rensing S.A."/>
            <person name="Schmutz J."/>
            <person name="Symeonidi A."/>
            <person name="Elias M."/>
            <person name="Eveleigh R.J."/>
            <person name="Herman E.K."/>
            <person name="Klute M.J."/>
            <person name="Nakayama T."/>
            <person name="Obornik M."/>
            <person name="Reyes-Prieto A."/>
            <person name="Armbrust E.V."/>
            <person name="Aves S.J."/>
            <person name="Beiko R.G."/>
            <person name="Coutinho P."/>
            <person name="Dacks J.B."/>
            <person name="Durnford D.G."/>
            <person name="Fast N.M."/>
            <person name="Green B.R."/>
            <person name="Grisdale C.J."/>
            <person name="Hempel F."/>
            <person name="Henrissat B."/>
            <person name="Hoppner M.P."/>
            <person name="Ishida K."/>
            <person name="Kim E."/>
            <person name="Koreny L."/>
            <person name="Kroth P.G."/>
            <person name="Liu Y."/>
            <person name="Malik S.B."/>
            <person name="Maier U.G."/>
            <person name="McRose D."/>
            <person name="Mock T."/>
            <person name="Neilson J.A."/>
            <person name="Onodera N.T."/>
            <person name="Poole A.M."/>
            <person name="Pritham E.J."/>
            <person name="Richards T.A."/>
            <person name="Rocap G."/>
            <person name="Roy S.W."/>
            <person name="Sarai C."/>
            <person name="Schaack S."/>
            <person name="Shirato S."/>
            <person name="Slamovits C.H."/>
            <person name="Spencer D.F."/>
            <person name="Suzuki S."/>
            <person name="Worden A.Z."/>
            <person name="Zauner S."/>
            <person name="Barry K."/>
            <person name="Bell C."/>
            <person name="Bharti A.K."/>
            <person name="Crow J.A."/>
            <person name="Grimwood J."/>
            <person name="Kramer R."/>
            <person name="Lindquist E."/>
            <person name="Lucas S."/>
            <person name="Salamov A."/>
            <person name="McFadden G.I."/>
            <person name="Lane C.E."/>
            <person name="Keeling P.J."/>
            <person name="Gray M.W."/>
            <person name="Grigoriev I.V."/>
            <person name="Archibald J.M."/>
        </authorList>
    </citation>
    <scope>NUCLEOTIDE SEQUENCE</scope>
    <source>
        <strain evidence="6 8">CCMP2712</strain>
    </source>
</reference>
<dbReference type="AlphaFoldDB" id="L1JYF9"/>
<protein>
    <recommendedName>
        <fullName evidence="9">Zinc transporter</fullName>
    </recommendedName>
</protein>
<proteinExistence type="predicted"/>
<evidence type="ECO:0000313" key="7">
    <source>
        <dbReference type="EnsemblProtists" id="EKX53359"/>
    </source>
</evidence>
<sequence length="283" mass="30858">MRYPLPYSLVIMPLMPLVEKPSTGKTILKVLVSFAVGGLLGDVFLHLIPHALEHLCREADFHVSSARQLGIPLLAGMLVFFLADKFICEFTGKEHEHSHKKDDEKKTPKTSKTRAAAYLNLIADSLHVCNMQHALAALPLMLVQNFTDGLALGITFVQGSGITTAVAIFFHEVPHNLADFAILIENGFTAKQALLAQFCSSMTGVLGCCAGLVLPQQQWMFSFVAGGFIYVSTVSILPTLMEDRGAISTAYVGAEKVWLAVTLFLQQVLAMCLGVYMMLLIAE</sequence>
<feature type="transmembrane region" description="Helical" evidence="5">
    <location>
        <begin position="194"/>
        <end position="214"/>
    </location>
</feature>
<evidence type="ECO:0000256" key="1">
    <source>
        <dbReference type="ARBA" id="ARBA00004141"/>
    </source>
</evidence>
<evidence type="ECO:0000256" key="4">
    <source>
        <dbReference type="ARBA" id="ARBA00023136"/>
    </source>
</evidence>
<dbReference type="PANTHER" id="PTHR16950">
    <property type="entry name" value="ZINC TRANSPORTER SLC39A7 HISTIDINE-RICH MEMBRANE PROTEIN KE4"/>
    <property type="match status" value="1"/>
</dbReference>
<keyword evidence="2 5" id="KW-0812">Transmembrane</keyword>
<evidence type="ECO:0000256" key="5">
    <source>
        <dbReference type="SAM" id="Phobius"/>
    </source>
</evidence>
<feature type="transmembrane region" description="Helical" evidence="5">
    <location>
        <begin position="257"/>
        <end position="282"/>
    </location>
</feature>
<comment type="subcellular location">
    <subcellularLocation>
        <location evidence="1">Membrane</location>
        <topology evidence="1">Multi-pass membrane protein</topology>
    </subcellularLocation>
</comment>
<dbReference type="OMA" id="HEVPHHI"/>
<reference evidence="7" key="3">
    <citation type="submission" date="2015-06" db="UniProtKB">
        <authorList>
            <consortium name="EnsemblProtists"/>
        </authorList>
    </citation>
    <scope>IDENTIFICATION</scope>
</reference>
<gene>
    <name evidence="6" type="ORF">GUITHDRAFT_101063</name>
</gene>
<feature type="transmembrane region" description="Helical" evidence="5">
    <location>
        <begin position="150"/>
        <end position="170"/>
    </location>
</feature>
<reference evidence="8" key="2">
    <citation type="submission" date="2012-11" db="EMBL/GenBank/DDBJ databases">
        <authorList>
            <person name="Kuo A."/>
            <person name="Curtis B.A."/>
            <person name="Tanifuji G."/>
            <person name="Burki F."/>
            <person name="Gruber A."/>
            <person name="Irimia M."/>
            <person name="Maruyama S."/>
            <person name="Arias M.C."/>
            <person name="Ball S.G."/>
            <person name="Gile G.H."/>
            <person name="Hirakawa Y."/>
            <person name="Hopkins J.F."/>
            <person name="Rensing S.A."/>
            <person name="Schmutz J."/>
            <person name="Symeonidi A."/>
            <person name="Elias M."/>
            <person name="Eveleigh R.J."/>
            <person name="Herman E.K."/>
            <person name="Klute M.J."/>
            <person name="Nakayama T."/>
            <person name="Obornik M."/>
            <person name="Reyes-Prieto A."/>
            <person name="Armbrust E.V."/>
            <person name="Aves S.J."/>
            <person name="Beiko R.G."/>
            <person name="Coutinho P."/>
            <person name="Dacks J.B."/>
            <person name="Durnford D.G."/>
            <person name="Fast N.M."/>
            <person name="Green B.R."/>
            <person name="Grisdale C."/>
            <person name="Hempe F."/>
            <person name="Henrissat B."/>
            <person name="Hoppner M.P."/>
            <person name="Ishida K.-I."/>
            <person name="Kim E."/>
            <person name="Koreny L."/>
            <person name="Kroth P.G."/>
            <person name="Liu Y."/>
            <person name="Malik S.-B."/>
            <person name="Maier U.G."/>
            <person name="McRose D."/>
            <person name="Mock T."/>
            <person name="Neilson J.A."/>
            <person name="Onodera N.T."/>
            <person name="Poole A.M."/>
            <person name="Pritham E.J."/>
            <person name="Richards T.A."/>
            <person name="Rocap G."/>
            <person name="Roy S.W."/>
            <person name="Sarai C."/>
            <person name="Schaack S."/>
            <person name="Shirato S."/>
            <person name="Slamovits C.H."/>
            <person name="Spencer D.F."/>
            <person name="Suzuki S."/>
            <person name="Worden A.Z."/>
            <person name="Zauner S."/>
            <person name="Barry K."/>
            <person name="Bell C."/>
            <person name="Bharti A.K."/>
            <person name="Crow J.A."/>
            <person name="Grimwood J."/>
            <person name="Kramer R."/>
            <person name="Lindquist E."/>
            <person name="Lucas S."/>
            <person name="Salamov A."/>
            <person name="McFadden G.I."/>
            <person name="Lane C.E."/>
            <person name="Keeling P.J."/>
            <person name="Gray M.W."/>
            <person name="Grigoriev I.V."/>
            <person name="Archibald J.M."/>
        </authorList>
    </citation>
    <scope>NUCLEOTIDE SEQUENCE</scope>
    <source>
        <strain evidence="8">CCMP2712</strain>
    </source>
</reference>
<dbReference type="eggNOG" id="KOG2693">
    <property type="taxonomic scope" value="Eukaryota"/>
</dbReference>
<feature type="transmembrane region" description="Helical" evidence="5">
    <location>
        <begin position="69"/>
        <end position="88"/>
    </location>
</feature>
<dbReference type="InterPro" id="IPR003689">
    <property type="entry name" value="ZIP"/>
</dbReference>
<dbReference type="HOGENOM" id="CLU_015114_0_0_1"/>
<name>L1JYF9_GUITC</name>
<evidence type="ECO:0000256" key="3">
    <source>
        <dbReference type="ARBA" id="ARBA00022989"/>
    </source>
</evidence>
<dbReference type="KEGG" id="gtt:GUITHDRAFT_101063"/>
<dbReference type="PaxDb" id="55529-EKX53359"/>
<keyword evidence="4 5" id="KW-0472">Membrane</keyword>
<evidence type="ECO:0000256" key="2">
    <source>
        <dbReference type="ARBA" id="ARBA00022692"/>
    </source>
</evidence>
<keyword evidence="8" id="KW-1185">Reference proteome</keyword>
<evidence type="ECO:0008006" key="9">
    <source>
        <dbReference type="Google" id="ProtNLM"/>
    </source>
</evidence>